<dbReference type="EMBL" id="LQPW01000134">
    <property type="protein sequence ID" value="ORW95945.1"/>
    <property type="molecule type" value="Genomic_DNA"/>
</dbReference>
<proteinExistence type="predicted"/>
<protein>
    <submittedName>
        <fullName evidence="2">Uncharacterized protein</fullName>
    </submittedName>
</protein>
<feature type="region of interest" description="Disordered" evidence="1">
    <location>
        <begin position="64"/>
        <end position="86"/>
    </location>
</feature>
<gene>
    <name evidence="2" type="ORF">AWC27_05905</name>
</gene>
<dbReference type="Proteomes" id="UP000193317">
    <property type="component" value="Unassembled WGS sequence"/>
</dbReference>
<comment type="caution">
    <text evidence="2">The sequence shown here is derived from an EMBL/GenBank/DDBJ whole genome shotgun (WGS) entry which is preliminary data.</text>
</comment>
<feature type="compositionally biased region" description="Low complexity" evidence="1">
    <location>
        <begin position="64"/>
        <end position="77"/>
    </location>
</feature>
<name>A0A1X2E6A5_MYCSZ</name>
<dbReference type="AlphaFoldDB" id="A0A1X2E6A5"/>
<reference evidence="2 3" key="1">
    <citation type="submission" date="2016-01" db="EMBL/GenBank/DDBJ databases">
        <title>The new phylogeny of the genus Mycobacterium.</title>
        <authorList>
            <person name="Tarcisio F."/>
            <person name="Conor M."/>
            <person name="Antonella G."/>
            <person name="Elisabetta G."/>
            <person name="Giulia F.S."/>
            <person name="Sara T."/>
            <person name="Anna F."/>
            <person name="Clotilde B."/>
            <person name="Roberto B."/>
            <person name="Veronica D.S."/>
            <person name="Fabio R."/>
            <person name="Monica P."/>
            <person name="Olivier J."/>
            <person name="Enrico T."/>
            <person name="Nicola S."/>
        </authorList>
    </citation>
    <scope>NUCLEOTIDE SEQUENCE [LARGE SCALE GENOMIC DNA]</scope>
    <source>
        <strain evidence="2 3">DSM 44166</strain>
    </source>
</reference>
<evidence type="ECO:0000256" key="1">
    <source>
        <dbReference type="SAM" id="MobiDB-lite"/>
    </source>
</evidence>
<evidence type="ECO:0000313" key="3">
    <source>
        <dbReference type="Proteomes" id="UP000193317"/>
    </source>
</evidence>
<evidence type="ECO:0000313" key="2">
    <source>
        <dbReference type="EMBL" id="ORW95945.1"/>
    </source>
</evidence>
<organism evidence="2 3">
    <name type="scientific">Mycobacterium szulgai</name>
    <dbReference type="NCBI Taxonomy" id="1787"/>
    <lineage>
        <taxon>Bacteria</taxon>
        <taxon>Bacillati</taxon>
        <taxon>Actinomycetota</taxon>
        <taxon>Actinomycetes</taxon>
        <taxon>Mycobacteriales</taxon>
        <taxon>Mycobacteriaceae</taxon>
        <taxon>Mycobacterium</taxon>
    </lineage>
</organism>
<accession>A0A1X2E6A5</accession>
<keyword evidence="3" id="KW-1185">Reference proteome</keyword>
<sequence length="111" mass="10261">MIGNGGRGGAGARGVTGGAGGRGALVGYWSAMAGVAEQVAGAPSSNPRVAQAVPVEIPSGCSAAAARAEPEASAKSAQDSADTEAPADCSVTGALAATAPGIRAATAATPA</sequence>